<sequence length="142" mass="15854">MRRPGLVRRFQDRRLRAARAVEDVRGDRSPVTGGVGYATCGHEHRQMRRTRVIAPVTHDPEHIPVLSSCQDTNAITLESPRWLYKTSVYVPAFDNEFASPTDLEVFMGVFRKGVTDATFTVEEVNGGGYDPSNPGIEANHNV</sequence>
<proteinExistence type="predicted"/>
<protein>
    <submittedName>
        <fullName evidence="1">Uncharacterized protein</fullName>
    </submittedName>
</protein>
<keyword evidence="2" id="KW-1185">Reference proteome</keyword>
<reference evidence="1" key="1">
    <citation type="submission" date="2022-01" db="EMBL/GenBank/DDBJ databases">
        <title>Comparative genomics reveals a dynamic genome evolution in the ectomycorrhizal milk-cap (Lactarius) mushrooms.</title>
        <authorList>
            <consortium name="DOE Joint Genome Institute"/>
            <person name="Lebreton A."/>
            <person name="Tang N."/>
            <person name="Kuo A."/>
            <person name="LaButti K."/>
            <person name="Drula E."/>
            <person name="Barry K."/>
            <person name="Clum A."/>
            <person name="Lipzen A."/>
            <person name="Mousain D."/>
            <person name="Ng V."/>
            <person name="Wang R."/>
            <person name="Wang X."/>
            <person name="Dai Y."/>
            <person name="Henrissat B."/>
            <person name="Grigoriev I.V."/>
            <person name="Guerin-Laguette A."/>
            <person name="Yu F."/>
            <person name="Martin F.M."/>
        </authorList>
    </citation>
    <scope>NUCLEOTIDE SEQUENCE</scope>
    <source>
        <strain evidence="1">QP</strain>
    </source>
</reference>
<comment type="caution">
    <text evidence="1">The sequence shown here is derived from an EMBL/GenBank/DDBJ whole genome shotgun (WGS) entry which is preliminary data.</text>
</comment>
<dbReference type="EMBL" id="JAKELL010000049">
    <property type="protein sequence ID" value="KAH8987153.1"/>
    <property type="molecule type" value="Genomic_DNA"/>
</dbReference>
<accession>A0AAD4LD61</accession>
<evidence type="ECO:0000313" key="1">
    <source>
        <dbReference type="EMBL" id="KAH8987153.1"/>
    </source>
</evidence>
<evidence type="ECO:0000313" key="2">
    <source>
        <dbReference type="Proteomes" id="UP001201163"/>
    </source>
</evidence>
<dbReference type="Proteomes" id="UP001201163">
    <property type="component" value="Unassembled WGS sequence"/>
</dbReference>
<organism evidence="1 2">
    <name type="scientific">Lactarius akahatsu</name>
    <dbReference type="NCBI Taxonomy" id="416441"/>
    <lineage>
        <taxon>Eukaryota</taxon>
        <taxon>Fungi</taxon>
        <taxon>Dikarya</taxon>
        <taxon>Basidiomycota</taxon>
        <taxon>Agaricomycotina</taxon>
        <taxon>Agaricomycetes</taxon>
        <taxon>Russulales</taxon>
        <taxon>Russulaceae</taxon>
        <taxon>Lactarius</taxon>
    </lineage>
</organism>
<gene>
    <name evidence="1" type="ORF">EDB92DRAFT_1876660</name>
</gene>
<dbReference type="AlphaFoldDB" id="A0AAD4LD61"/>
<name>A0AAD4LD61_9AGAM</name>